<dbReference type="GeneID" id="27900467"/>
<dbReference type="InterPro" id="IPR035979">
    <property type="entry name" value="RBD_domain_sf"/>
</dbReference>
<dbReference type="OrthoDB" id="17212at2759"/>
<protein>
    <submittedName>
        <fullName evidence="3">Calcipressin-domain-containing protein</fullName>
    </submittedName>
</protein>
<reference evidence="3 4" key="1">
    <citation type="journal article" date="2012" name="PLoS Pathog.">
        <title>Diverse lifestyles and strategies of plant pathogenesis encoded in the genomes of eighteen Dothideomycetes fungi.</title>
        <authorList>
            <person name="Ohm R.A."/>
            <person name="Feau N."/>
            <person name="Henrissat B."/>
            <person name="Schoch C.L."/>
            <person name="Horwitz B.A."/>
            <person name="Barry K.W."/>
            <person name="Condon B.J."/>
            <person name="Copeland A.C."/>
            <person name="Dhillon B."/>
            <person name="Glaser F."/>
            <person name="Hesse C.N."/>
            <person name="Kosti I."/>
            <person name="LaButti K."/>
            <person name="Lindquist E.A."/>
            <person name="Lucas S."/>
            <person name="Salamov A.A."/>
            <person name="Bradshaw R.E."/>
            <person name="Ciuffetti L."/>
            <person name="Hamelin R.C."/>
            <person name="Kema G.H.J."/>
            <person name="Lawrence C."/>
            <person name="Scott J.A."/>
            <person name="Spatafora J.W."/>
            <person name="Turgeon B.G."/>
            <person name="de Wit P.J.G.M."/>
            <person name="Zhong S."/>
            <person name="Goodwin S.B."/>
            <person name="Grigoriev I.V."/>
        </authorList>
    </citation>
    <scope>NUCLEOTIDE SEQUENCE [LARGE SCALE GENOMIC DNA]</scope>
    <source>
        <strain evidence="3 4">SO2202</strain>
    </source>
</reference>
<dbReference type="EMBL" id="KB456260">
    <property type="protein sequence ID" value="EMF16714.1"/>
    <property type="molecule type" value="Genomic_DNA"/>
</dbReference>
<dbReference type="InterPro" id="IPR012677">
    <property type="entry name" value="Nucleotide-bd_a/b_plait_sf"/>
</dbReference>
<dbReference type="GO" id="GO:0008597">
    <property type="term" value="F:calcium-dependent protein serine/threonine phosphatase regulator activity"/>
    <property type="evidence" value="ECO:0007669"/>
    <property type="project" value="TreeGrafter"/>
</dbReference>
<evidence type="ECO:0000313" key="4">
    <source>
        <dbReference type="Proteomes" id="UP000016931"/>
    </source>
</evidence>
<evidence type="ECO:0000313" key="3">
    <source>
        <dbReference type="EMBL" id="EMF16714.1"/>
    </source>
</evidence>
<dbReference type="GO" id="GO:0005737">
    <property type="term" value="C:cytoplasm"/>
    <property type="evidence" value="ECO:0007669"/>
    <property type="project" value="TreeGrafter"/>
</dbReference>
<dbReference type="SUPFAM" id="SSF54928">
    <property type="entry name" value="RNA-binding domain, RBD"/>
    <property type="match status" value="1"/>
</dbReference>
<dbReference type="STRING" id="692275.N1QML8"/>
<dbReference type="AlphaFoldDB" id="N1QML8"/>
<dbReference type="Gene3D" id="3.30.70.330">
    <property type="match status" value="1"/>
</dbReference>
<proteinExistence type="inferred from homology"/>
<dbReference type="GO" id="GO:0019722">
    <property type="term" value="P:calcium-mediated signaling"/>
    <property type="evidence" value="ECO:0007669"/>
    <property type="project" value="InterPro"/>
</dbReference>
<comment type="similarity">
    <text evidence="1">Belongs to the RCAN family.</text>
</comment>
<name>N1QML8_SPHMS</name>
<organism evidence="3 4">
    <name type="scientific">Sphaerulina musiva (strain SO2202)</name>
    <name type="common">Poplar stem canker fungus</name>
    <name type="synonym">Septoria musiva</name>
    <dbReference type="NCBI Taxonomy" id="692275"/>
    <lineage>
        <taxon>Eukaryota</taxon>
        <taxon>Fungi</taxon>
        <taxon>Dikarya</taxon>
        <taxon>Ascomycota</taxon>
        <taxon>Pezizomycotina</taxon>
        <taxon>Dothideomycetes</taxon>
        <taxon>Dothideomycetidae</taxon>
        <taxon>Mycosphaerellales</taxon>
        <taxon>Mycosphaerellaceae</taxon>
        <taxon>Sphaerulina</taxon>
    </lineage>
</organism>
<sequence>MMHLPTTTTTTTTTPTASPPTTPTTEQQPPASYDDQMAAITMSPVSTSSPTGAMKRRHSPSLSIDLSTLPALSQPATPSNTLLITNLNAPEIFQGASLESIRAAINQHATIHTFSPLKSFRRIIVSFYTVEDAINLRQVLDGESVLGNRVRVYFGTETKINDQEDQHLQAPQSQKLFFISPPPSPPVGWEVRNEEPPNKEVHADDLAVALSKLHARPAADQALYDDVEGKTPVSAGGGRSRSSTLVFDPQEHGRSPDLPAIAVEDTTDSPLPLSPVDGTTKQFIHTARPPVELMEH</sequence>
<feature type="compositionally biased region" description="Low complexity" evidence="2">
    <location>
        <begin position="1"/>
        <end position="16"/>
    </location>
</feature>
<dbReference type="Proteomes" id="UP000016931">
    <property type="component" value="Unassembled WGS sequence"/>
</dbReference>
<dbReference type="GO" id="GO:0005634">
    <property type="term" value="C:nucleus"/>
    <property type="evidence" value="ECO:0007669"/>
    <property type="project" value="TreeGrafter"/>
</dbReference>
<evidence type="ECO:0000256" key="1">
    <source>
        <dbReference type="ARBA" id="ARBA00008209"/>
    </source>
</evidence>
<feature type="region of interest" description="Disordered" evidence="2">
    <location>
        <begin position="1"/>
        <end position="31"/>
    </location>
</feature>
<dbReference type="OMA" id="RIVCSFH"/>
<dbReference type="PANTHER" id="PTHR10300">
    <property type="entry name" value="CALCIPRESSIN"/>
    <property type="match status" value="1"/>
</dbReference>
<dbReference type="eggNOG" id="KOG4019">
    <property type="taxonomic scope" value="Eukaryota"/>
</dbReference>
<dbReference type="RefSeq" id="XP_016764835.1">
    <property type="nucleotide sequence ID" value="XM_016903330.1"/>
</dbReference>
<dbReference type="FunFam" id="3.30.70.330:FF:000503">
    <property type="entry name" value="Calcineurin binding protein, putative"/>
    <property type="match status" value="1"/>
</dbReference>
<dbReference type="PANTHER" id="PTHR10300:SF14">
    <property type="entry name" value="PROTEIN SARAH"/>
    <property type="match status" value="1"/>
</dbReference>
<dbReference type="GO" id="GO:0003676">
    <property type="term" value="F:nucleic acid binding"/>
    <property type="evidence" value="ECO:0007669"/>
    <property type="project" value="InterPro"/>
</dbReference>
<evidence type="ECO:0000256" key="2">
    <source>
        <dbReference type="SAM" id="MobiDB-lite"/>
    </source>
</evidence>
<keyword evidence="4" id="KW-1185">Reference proteome</keyword>
<dbReference type="InterPro" id="IPR006931">
    <property type="entry name" value="Calcipressin"/>
</dbReference>
<feature type="region of interest" description="Disordered" evidence="2">
    <location>
        <begin position="228"/>
        <end position="296"/>
    </location>
</feature>
<accession>N1QML8</accession>
<gene>
    <name evidence="3" type="ORF">SEPMUDRAFT_145897</name>
</gene>
<dbReference type="HOGENOM" id="CLU_050705_0_0_1"/>
<dbReference type="Pfam" id="PF04847">
    <property type="entry name" value="Calcipressin"/>
    <property type="match status" value="1"/>
</dbReference>